<dbReference type="Pfam" id="PF02902">
    <property type="entry name" value="Peptidase_C48"/>
    <property type="match status" value="1"/>
</dbReference>
<feature type="region of interest" description="Disordered" evidence="4">
    <location>
        <begin position="206"/>
        <end position="225"/>
    </location>
</feature>
<gene>
    <name evidence="6" type="ORF">KY290_030425</name>
</gene>
<organism evidence="6 7">
    <name type="scientific">Solanum tuberosum</name>
    <name type="common">Potato</name>
    <dbReference type="NCBI Taxonomy" id="4113"/>
    <lineage>
        <taxon>Eukaryota</taxon>
        <taxon>Viridiplantae</taxon>
        <taxon>Streptophyta</taxon>
        <taxon>Embryophyta</taxon>
        <taxon>Tracheophyta</taxon>
        <taxon>Spermatophyta</taxon>
        <taxon>Magnoliopsida</taxon>
        <taxon>eudicotyledons</taxon>
        <taxon>Gunneridae</taxon>
        <taxon>Pentapetalae</taxon>
        <taxon>asterids</taxon>
        <taxon>lamiids</taxon>
        <taxon>Solanales</taxon>
        <taxon>Solanaceae</taxon>
        <taxon>Solanoideae</taxon>
        <taxon>Solaneae</taxon>
        <taxon>Solanum</taxon>
    </lineage>
</organism>
<comment type="caution">
    <text evidence="6">The sequence shown here is derived from an EMBL/GenBank/DDBJ whole genome shotgun (WGS) entry which is preliminary data.</text>
</comment>
<protein>
    <recommendedName>
        <fullName evidence="5">Ubiquitin-like protease family profile domain-containing protein</fullName>
    </recommendedName>
</protein>
<feature type="region of interest" description="Disordered" evidence="4">
    <location>
        <begin position="52"/>
        <end position="157"/>
    </location>
</feature>
<feature type="domain" description="Ubiquitin-like protease family profile" evidence="5">
    <location>
        <begin position="408"/>
        <end position="492"/>
    </location>
</feature>
<dbReference type="EMBL" id="JAIVGD010000019">
    <property type="protein sequence ID" value="KAH0751193.1"/>
    <property type="molecule type" value="Genomic_DNA"/>
</dbReference>
<dbReference type="InterPro" id="IPR038765">
    <property type="entry name" value="Papain-like_cys_pep_sf"/>
</dbReference>
<keyword evidence="2" id="KW-0645">Protease</keyword>
<evidence type="ECO:0000256" key="4">
    <source>
        <dbReference type="SAM" id="MobiDB-lite"/>
    </source>
</evidence>
<dbReference type="Proteomes" id="UP000826656">
    <property type="component" value="Unassembled WGS sequence"/>
</dbReference>
<name>A0ABQ7UQL9_SOLTU</name>
<evidence type="ECO:0000313" key="7">
    <source>
        <dbReference type="Proteomes" id="UP000826656"/>
    </source>
</evidence>
<dbReference type="PANTHER" id="PTHR48302">
    <property type="entry name" value="ULP1 PROTEASE FAMILY, C-TERMINAL CATALYTIC DOMAIN CONTAINING PROTEIN"/>
    <property type="match status" value="1"/>
</dbReference>
<keyword evidence="7" id="KW-1185">Reference proteome</keyword>
<evidence type="ECO:0000256" key="2">
    <source>
        <dbReference type="ARBA" id="ARBA00022670"/>
    </source>
</evidence>
<feature type="compositionally biased region" description="Polar residues" evidence="4">
    <location>
        <begin position="113"/>
        <end position="127"/>
    </location>
</feature>
<dbReference type="InterPro" id="IPR003653">
    <property type="entry name" value="Peptidase_C48_C"/>
</dbReference>
<dbReference type="Gene3D" id="3.40.395.10">
    <property type="entry name" value="Adenoviral Proteinase, Chain A"/>
    <property type="match status" value="1"/>
</dbReference>
<evidence type="ECO:0000256" key="3">
    <source>
        <dbReference type="ARBA" id="ARBA00022801"/>
    </source>
</evidence>
<evidence type="ECO:0000259" key="5">
    <source>
        <dbReference type="Pfam" id="PF02902"/>
    </source>
</evidence>
<evidence type="ECO:0000313" key="6">
    <source>
        <dbReference type="EMBL" id="KAH0751193.1"/>
    </source>
</evidence>
<keyword evidence="3" id="KW-0378">Hydrolase</keyword>
<dbReference type="PANTHER" id="PTHR48302:SF3">
    <property type="entry name" value="DUF1985 DOMAIN-CONTAINING PROTEIN"/>
    <property type="match status" value="1"/>
</dbReference>
<sequence>MDTKKKRPIEFPDWSIGGPETGEYIMNSLGKECSLKYKNIQPSLKEIAFYQLPSKSDAIPENTFQKVGDKDDDEDDDFTSKPPSHKPHNKEKGLSCKEKSPPVLHGYRKAKSTPFSSVSTPVENNVPVQELHNQPDDSANTTPQGSSNQPQDTKAGEIGVLRQDLASFKDSIRKLLMNSRSCACLYWKILNKSWMQSTKAVLNLEHHEDGSKSPTHVPDWSNNNSMKDDNQISTFLDKPHFDINEDRTFRFILEEHVKDNVQENYQPAQIHIQDPLSSQFELLDVLLPSLDTINPKKCVVVHLEVVVHPEGVVYDTTPVPVQRTGRPDRWNSSPYSTNFGSSSGSSSNVVKIYEKKHPVVSNFIRGPYNYDLFDDYAMWVREGLLVRHMNNECGAEKSLGVGCFAIVERRIYVYDSYRAAGHNSYVRDEIQKLAQLQPMYVSMEIANNSDDTQDQDIAYDVTYVEDIPQQGSGDLDCGIYLLAFAEYLSEGEGIPVQYLDSKLHRIRYSALLWQYAAKKMEEGVVSENEAPPKMMWPPARIDNSQLVRID</sequence>
<feature type="compositionally biased region" description="Polar residues" evidence="4">
    <location>
        <begin position="136"/>
        <end position="152"/>
    </location>
</feature>
<dbReference type="SUPFAM" id="SSF54001">
    <property type="entry name" value="Cysteine proteinases"/>
    <property type="match status" value="1"/>
</dbReference>
<evidence type="ECO:0000256" key="1">
    <source>
        <dbReference type="ARBA" id="ARBA00005234"/>
    </source>
</evidence>
<accession>A0ABQ7UQL9</accession>
<comment type="similarity">
    <text evidence="1">Belongs to the peptidase C48 family.</text>
</comment>
<feature type="compositionally biased region" description="Basic and acidic residues" evidence="4">
    <location>
        <begin position="90"/>
        <end position="100"/>
    </location>
</feature>
<proteinExistence type="inferred from homology"/>
<reference evidence="6 7" key="1">
    <citation type="journal article" date="2021" name="bioRxiv">
        <title>Chromosome-scale and haplotype-resolved genome assembly of a tetraploid potato cultivar.</title>
        <authorList>
            <person name="Sun H."/>
            <person name="Jiao W.-B."/>
            <person name="Krause K."/>
            <person name="Campoy J.A."/>
            <person name="Goel M."/>
            <person name="Folz-Donahue K."/>
            <person name="Kukat C."/>
            <person name="Huettel B."/>
            <person name="Schneeberger K."/>
        </authorList>
    </citation>
    <scope>NUCLEOTIDE SEQUENCE [LARGE SCALE GENOMIC DNA]</scope>
    <source>
        <strain evidence="6">SolTubOtavaFocal</strain>
        <tissue evidence="6">Leaves</tissue>
    </source>
</reference>